<dbReference type="STRING" id="930128.SAMN05192532_102491"/>
<dbReference type="RefSeq" id="WP_091659125.1">
    <property type="nucleotide sequence ID" value="NZ_FONT01000002.1"/>
</dbReference>
<evidence type="ECO:0000313" key="3">
    <source>
        <dbReference type="Proteomes" id="UP000199516"/>
    </source>
</evidence>
<proteinExistence type="predicted"/>
<evidence type="ECO:0000259" key="1">
    <source>
        <dbReference type="SMART" id="SM01058"/>
    </source>
</evidence>
<dbReference type="Pfam" id="PF21095">
    <property type="entry name" value="CarD_C"/>
    <property type="match status" value="1"/>
</dbReference>
<dbReference type="SMART" id="SM01058">
    <property type="entry name" value="CarD_TRCF"/>
    <property type="match status" value="1"/>
</dbReference>
<dbReference type="Pfam" id="PF02559">
    <property type="entry name" value="CarD_TRCF_RID"/>
    <property type="match status" value="1"/>
</dbReference>
<keyword evidence="3" id="KW-1185">Reference proteome</keyword>
<protein>
    <submittedName>
        <fullName evidence="2">Transcriptional regulator, CarD family</fullName>
    </submittedName>
</protein>
<dbReference type="InterPro" id="IPR036101">
    <property type="entry name" value="CarD-like/TRCF_RID_sf"/>
</dbReference>
<dbReference type="SUPFAM" id="SSF141259">
    <property type="entry name" value="CarD-like"/>
    <property type="match status" value="1"/>
</dbReference>
<dbReference type="Gene3D" id="1.20.58.1290">
    <property type="entry name" value="CarD-like, C-terminal domain"/>
    <property type="match status" value="1"/>
</dbReference>
<feature type="domain" description="CarD-like/TRCF RNAP-interacting" evidence="1">
    <location>
        <begin position="1"/>
        <end position="112"/>
    </location>
</feature>
<dbReference type="InterPro" id="IPR003711">
    <property type="entry name" value="CarD-like/TRCF_RID"/>
</dbReference>
<dbReference type="Gene3D" id="2.40.10.170">
    <property type="match status" value="1"/>
</dbReference>
<dbReference type="OrthoDB" id="9786074at2"/>
<accession>A0A1I2BVA3</accession>
<organism evidence="2 3">
    <name type="scientific">Alteribacillus iranensis</name>
    <dbReference type="NCBI Taxonomy" id="930128"/>
    <lineage>
        <taxon>Bacteria</taxon>
        <taxon>Bacillati</taxon>
        <taxon>Bacillota</taxon>
        <taxon>Bacilli</taxon>
        <taxon>Bacillales</taxon>
        <taxon>Bacillaceae</taxon>
        <taxon>Alteribacillus</taxon>
    </lineage>
</organism>
<evidence type="ECO:0000313" key="2">
    <source>
        <dbReference type="EMBL" id="SFE59240.1"/>
    </source>
</evidence>
<reference evidence="2 3" key="1">
    <citation type="submission" date="2016-10" db="EMBL/GenBank/DDBJ databases">
        <authorList>
            <person name="de Groot N.N."/>
        </authorList>
    </citation>
    <scope>NUCLEOTIDE SEQUENCE [LARGE SCALE GENOMIC DNA]</scope>
    <source>
        <strain evidence="2 3">DSM 23995</strain>
    </source>
</reference>
<name>A0A1I2BVA3_9BACI</name>
<gene>
    <name evidence="2" type="ORF">SAMN05192532_102491</name>
</gene>
<dbReference type="EMBL" id="FONT01000002">
    <property type="protein sequence ID" value="SFE59240.1"/>
    <property type="molecule type" value="Genomic_DNA"/>
</dbReference>
<dbReference type="PANTHER" id="PTHR38447:SF1">
    <property type="entry name" value="RNA POLYMERASE-BINDING TRANSCRIPTION FACTOR CARD"/>
    <property type="match status" value="1"/>
</dbReference>
<dbReference type="InterPro" id="IPR048792">
    <property type="entry name" value="CarD_C"/>
</dbReference>
<dbReference type="InterPro" id="IPR042215">
    <property type="entry name" value="CarD-like_C"/>
</dbReference>
<dbReference type="Proteomes" id="UP000199516">
    <property type="component" value="Unassembled WGS sequence"/>
</dbReference>
<dbReference type="GO" id="GO:0009303">
    <property type="term" value="P:rRNA transcription"/>
    <property type="evidence" value="ECO:0007669"/>
    <property type="project" value="TreeGrafter"/>
</dbReference>
<dbReference type="AlphaFoldDB" id="A0A1I2BVA3"/>
<sequence length="171" mass="19806">MFNIGDLVVYSSHGICRISDICEKTFLETTETYYVLHPMEAINQLSISIPVDNEKVTMLALIEEDEAHDLLESFKEPGVKWIDNPHQRVQRYSNIVDSANRLEIAKVVNTLMRNELELKRADKKVHDRDHRLLYSIQKILFKEMAISLGTTMEDINNRVLDIIKTSEKVSM</sequence>
<dbReference type="InterPro" id="IPR052531">
    <property type="entry name" value="CarD-like_regulator"/>
</dbReference>
<dbReference type="PANTHER" id="PTHR38447">
    <property type="entry name" value="TRANSCRIPTION FACTOR YDEB-RELATED"/>
    <property type="match status" value="1"/>
</dbReference>